<feature type="non-terminal residue" evidence="1">
    <location>
        <position position="54"/>
    </location>
</feature>
<comment type="caution">
    <text evidence="1">The sequence shown here is derived from an EMBL/GenBank/DDBJ whole genome shotgun (WGS) entry which is preliminary data.</text>
</comment>
<dbReference type="Proteomes" id="UP000824533">
    <property type="component" value="Linkage Group LG14"/>
</dbReference>
<gene>
    <name evidence="1" type="ORF">K1T71_008310</name>
</gene>
<feature type="non-terminal residue" evidence="1">
    <location>
        <position position="1"/>
    </location>
</feature>
<reference evidence="1 2" key="1">
    <citation type="journal article" date="2021" name="Front. Genet.">
        <title>Chromosome-Level Genome Assembly Reveals Significant Gene Expansion in the Toll and IMD Signaling Pathways of Dendrolimus kikuchii.</title>
        <authorList>
            <person name="Zhou J."/>
            <person name="Wu P."/>
            <person name="Xiong Z."/>
            <person name="Liu N."/>
            <person name="Zhao N."/>
            <person name="Ji M."/>
            <person name="Qiu Y."/>
            <person name="Yang B."/>
        </authorList>
    </citation>
    <scope>NUCLEOTIDE SEQUENCE [LARGE SCALE GENOMIC DNA]</scope>
    <source>
        <strain evidence="1">Ann1</strain>
    </source>
</reference>
<evidence type="ECO:0000313" key="1">
    <source>
        <dbReference type="EMBL" id="KAJ0176136.1"/>
    </source>
</evidence>
<sequence>NIPFVTIHRDTHICRYFHKTSHVLNENIRPSLRGLFIILLRCSPHEFYTRLNDL</sequence>
<name>A0ACC1CX25_9NEOP</name>
<dbReference type="EMBL" id="CM034400">
    <property type="protein sequence ID" value="KAJ0176136.1"/>
    <property type="molecule type" value="Genomic_DNA"/>
</dbReference>
<keyword evidence="2" id="KW-1185">Reference proteome</keyword>
<accession>A0ACC1CX25</accession>
<evidence type="ECO:0000313" key="2">
    <source>
        <dbReference type="Proteomes" id="UP000824533"/>
    </source>
</evidence>
<proteinExistence type="predicted"/>
<protein>
    <submittedName>
        <fullName evidence="1">Uncharacterized protein</fullName>
    </submittedName>
</protein>
<organism evidence="1 2">
    <name type="scientific">Dendrolimus kikuchii</name>
    <dbReference type="NCBI Taxonomy" id="765133"/>
    <lineage>
        <taxon>Eukaryota</taxon>
        <taxon>Metazoa</taxon>
        <taxon>Ecdysozoa</taxon>
        <taxon>Arthropoda</taxon>
        <taxon>Hexapoda</taxon>
        <taxon>Insecta</taxon>
        <taxon>Pterygota</taxon>
        <taxon>Neoptera</taxon>
        <taxon>Endopterygota</taxon>
        <taxon>Lepidoptera</taxon>
        <taxon>Glossata</taxon>
        <taxon>Ditrysia</taxon>
        <taxon>Bombycoidea</taxon>
        <taxon>Lasiocampidae</taxon>
        <taxon>Dendrolimus</taxon>
    </lineage>
</organism>